<organism evidence="2 3">
    <name type="scientific">Luminiphilus syltensis NOR5-1B</name>
    <dbReference type="NCBI Taxonomy" id="565045"/>
    <lineage>
        <taxon>Bacteria</taxon>
        <taxon>Pseudomonadati</taxon>
        <taxon>Pseudomonadota</taxon>
        <taxon>Gammaproteobacteria</taxon>
        <taxon>Cellvibrionales</taxon>
        <taxon>Halieaceae</taxon>
        <taxon>Luminiphilus</taxon>
    </lineage>
</organism>
<protein>
    <recommendedName>
        <fullName evidence="4">DUF3422 domain-containing protein</fullName>
    </recommendedName>
</protein>
<dbReference type="AlphaFoldDB" id="B8KSW5"/>
<dbReference type="InterPro" id="IPR021830">
    <property type="entry name" value="DUF3422"/>
</dbReference>
<accession>B8KSW5</accession>
<dbReference type="Pfam" id="PF11902">
    <property type="entry name" value="DUF3422"/>
    <property type="match status" value="1"/>
</dbReference>
<evidence type="ECO:0008006" key="4">
    <source>
        <dbReference type="Google" id="ProtNLM"/>
    </source>
</evidence>
<evidence type="ECO:0000313" key="2">
    <source>
        <dbReference type="EMBL" id="EED35282.1"/>
    </source>
</evidence>
<feature type="transmembrane region" description="Helical" evidence="1">
    <location>
        <begin position="365"/>
        <end position="385"/>
    </location>
</feature>
<feature type="transmembrane region" description="Helical" evidence="1">
    <location>
        <begin position="397"/>
        <end position="417"/>
    </location>
</feature>
<evidence type="ECO:0000313" key="3">
    <source>
        <dbReference type="Proteomes" id="UP000004699"/>
    </source>
</evidence>
<name>B8KSW5_9GAMM</name>
<keyword evidence="3" id="KW-1185">Reference proteome</keyword>
<keyword evidence="1" id="KW-0812">Transmembrane</keyword>
<sequence length="426" mass="47122">MSTDALFMRTQLNNEWHARPTAQMASPFRCSHQVFQRQGPSSHARENFARLCQSHGQASPVDGSRHHQTTLGSALVKWEGHTDADSVTCLVPGNAAPLFSEPAFGLAPKPLRSLFGEKLFCGIKVEVLKQTVGDMDMAVIRGSLGADNLYGGPVADGKASLWSSFLLDAEGFSRIVIVDHELPPGAIGRLLQRVIEADSYRMQAMSALPLARETMANLSALEAELEPLMESLAADRDTVDHDAMLNRLSMMAAQTEHLAAATSYRFGAAKAYSSIVEQRLEELREELVLTQPRYSVFLLRSLQPAMRTCLAAERRIDQLAQRVSRATSLLNSMVGVRQTQQTNRMIESMSRNAEMQVRLQEAVEGFSIFVISYYSLGLINYMLTAAKALGSPLDPKITTGIMTPLVLVSVWVFVHWVRRRITQKSD</sequence>
<dbReference type="HOGENOM" id="CLU_035873_0_0_6"/>
<keyword evidence="1" id="KW-1133">Transmembrane helix</keyword>
<keyword evidence="1" id="KW-0472">Membrane</keyword>
<evidence type="ECO:0000256" key="1">
    <source>
        <dbReference type="SAM" id="Phobius"/>
    </source>
</evidence>
<dbReference type="STRING" id="565045.NOR51B_1227"/>
<gene>
    <name evidence="2" type="ORF">NOR51B_1227</name>
</gene>
<dbReference type="Proteomes" id="UP000004699">
    <property type="component" value="Unassembled WGS sequence"/>
</dbReference>
<reference evidence="3" key="1">
    <citation type="journal article" date="2013" name="BMC Microbiol.">
        <title>Taxonomy and evolution of bacteriochlorophyll a-containing members of the OM60/NOR5 clade of marine gammaproteobacteria: description of Luminiphilus syltensis gen. nov., sp. nov., reclassification of Haliea rubra as Pseudohaliea rubra gen. nov., comb. nov., and emendation of Chromatocurvus halotolerans.</title>
        <authorList>
            <person name="Spring S."/>
            <person name="Riedel T."/>
            <person name="Sproer C."/>
            <person name="Yan S."/>
            <person name="Harder J."/>
            <person name="Fuchs B.M."/>
        </authorList>
    </citation>
    <scope>NUCLEOTIDE SEQUENCE [LARGE SCALE GENOMIC DNA]</scope>
    <source>
        <strain evidence="3">NOR51-B</strain>
    </source>
</reference>
<dbReference type="eggNOG" id="COG4949">
    <property type="taxonomic scope" value="Bacteria"/>
</dbReference>
<dbReference type="EMBL" id="DS999411">
    <property type="protein sequence ID" value="EED35282.1"/>
    <property type="molecule type" value="Genomic_DNA"/>
</dbReference>
<proteinExistence type="predicted"/>